<evidence type="ECO:0000313" key="2">
    <source>
        <dbReference type="EMBL" id="CAK7274785.1"/>
    </source>
</evidence>
<name>A0ABP0E2J0_9PEZI</name>
<feature type="region of interest" description="Disordered" evidence="1">
    <location>
        <begin position="201"/>
        <end position="220"/>
    </location>
</feature>
<sequence>MDTDTRFTDPYLMDPYMTDEEIIATFSPLEHQFYEWQILGRAAAKRLGEEVVSNNDKFYIRLKEKFPFPNIEEAFWHFIKKWDGRLLRRRRIVITPKDFYERLRTTDCKNTISLGKTSMWMHTEAVPDLLFGQSNFGGSLMHYALDTGPHYLFPDTPYGKMIDPKSPDILQNTVLAIDIDVEQLARRSILAQQPTLGLLRDAKRSRRENRSSGEDSTVSVRSANSDDFVARKPFAFFQIGALCCCTAEEWMRRDTEYADEPYDPEFQHTGYGVVVRLDDNGYPTGAVYIVFKYQKGVKPAVSDDHSKPAFWVEEEWPELQDNELPDIRRLYPGCDQKFFLAKIADNLADLKEEGRFEVQVISEERKTVVLAKKVGIRQKIIPSEILGEVPLED</sequence>
<organism evidence="2 3">
    <name type="scientific">Sporothrix epigloea</name>
    <dbReference type="NCBI Taxonomy" id="1892477"/>
    <lineage>
        <taxon>Eukaryota</taxon>
        <taxon>Fungi</taxon>
        <taxon>Dikarya</taxon>
        <taxon>Ascomycota</taxon>
        <taxon>Pezizomycotina</taxon>
        <taxon>Sordariomycetes</taxon>
        <taxon>Sordariomycetidae</taxon>
        <taxon>Ophiostomatales</taxon>
        <taxon>Ophiostomataceae</taxon>
        <taxon>Sporothrix</taxon>
    </lineage>
</organism>
<reference evidence="2 3" key="1">
    <citation type="submission" date="2024-01" db="EMBL/GenBank/DDBJ databases">
        <authorList>
            <person name="Allen C."/>
            <person name="Tagirdzhanova G."/>
        </authorList>
    </citation>
    <scope>NUCLEOTIDE SEQUENCE [LARGE SCALE GENOMIC DNA]</scope>
    <source>
        <strain evidence="2 3">CBS 573.63</strain>
    </source>
</reference>
<evidence type="ECO:0000256" key="1">
    <source>
        <dbReference type="SAM" id="MobiDB-lite"/>
    </source>
</evidence>
<dbReference type="EMBL" id="CAWUOM010000183">
    <property type="protein sequence ID" value="CAK7274785.1"/>
    <property type="molecule type" value="Genomic_DNA"/>
</dbReference>
<dbReference type="Proteomes" id="UP001642501">
    <property type="component" value="Unassembled WGS sequence"/>
</dbReference>
<evidence type="ECO:0000313" key="3">
    <source>
        <dbReference type="Proteomes" id="UP001642501"/>
    </source>
</evidence>
<comment type="caution">
    <text evidence="2">The sequence shown here is derived from an EMBL/GenBank/DDBJ whole genome shotgun (WGS) entry which is preliminary data.</text>
</comment>
<protein>
    <submittedName>
        <fullName evidence="2">Uncharacterized protein</fullName>
    </submittedName>
</protein>
<proteinExistence type="predicted"/>
<gene>
    <name evidence="2" type="ORF">SEPCBS57363_006339</name>
</gene>
<keyword evidence="3" id="KW-1185">Reference proteome</keyword>
<accession>A0ABP0E2J0</accession>